<dbReference type="Pfam" id="PF00528">
    <property type="entry name" value="BPD_transp_1"/>
    <property type="match status" value="1"/>
</dbReference>
<feature type="domain" description="ABC transmembrane type-1" evidence="8">
    <location>
        <begin position="95"/>
        <end position="309"/>
    </location>
</feature>
<dbReference type="CDD" id="cd06261">
    <property type="entry name" value="TM_PBP2"/>
    <property type="match status" value="1"/>
</dbReference>
<keyword evidence="5 7" id="KW-1133">Transmembrane helix</keyword>
<proteinExistence type="inferred from homology"/>
<evidence type="ECO:0000256" key="6">
    <source>
        <dbReference type="ARBA" id="ARBA00023136"/>
    </source>
</evidence>
<comment type="similarity">
    <text evidence="7">Belongs to the binding-protein-dependent transport system permease family.</text>
</comment>
<keyword evidence="3" id="KW-1003">Cell membrane</keyword>
<evidence type="ECO:0000313" key="9">
    <source>
        <dbReference type="EMBL" id="CAH1221266.1"/>
    </source>
</evidence>
<keyword evidence="4 7" id="KW-0812">Transmembrane</keyword>
<protein>
    <submittedName>
        <fullName evidence="9">Multiple-sugar transport system permease YteP</fullName>
    </submittedName>
</protein>
<dbReference type="InterPro" id="IPR050809">
    <property type="entry name" value="UgpAE/MalFG_permease"/>
</dbReference>
<name>A0ABN8GXW4_9BACL</name>
<feature type="transmembrane region" description="Helical" evidence="7">
    <location>
        <begin position="229"/>
        <end position="252"/>
    </location>
</feature>
<dbReference type="Proteomes" id="UP000838821">
    <property type="component" value="Unassembled WGS sequence"/>
</dbReference>
<organism evidence="9 10">
    <name type="scientific">Paenibacillus allorhizoplanae</name>
    <dbReference type="NCBI Taxonomy" id="2905648"/>
    <lineage>
        <taxon>Bacteria</taxon>
        <taxon>Bacillati</taxon>
        <taxon>Bacillota</taxon>
        <taxon>Bacilli</taxon>
        <taxon>Bacillales</taxon>
        <taxon>Paenibacillaceae</taxon>
        <taxon>Paenibacillus</taxon>
    </lineage>
</organism>
<evidence type="ECO:0000256" key="4">
    <source>
        <dbReference type="ARBA" id="ARBA00022692"/>
    </source>
</evidence>
<dbReference type="SUPFAM" id="SSF161098">
    <property type="entry name" value="MetI-like"/>
    <property type="match status" value="1"/>
</dbReference>
<keyword evidence="6 7" id="KW-0472">Membrane</keyword>
<dbReference type="InterPro" id="IPR000515">
    <property type="entry name" value="MetI-like"/>
</dbReference>
<dbReference type="Gene3D" id="1.10.3720.10">
    <property type="entry name" value="MetI-like"/>
    <property type="match status" value="1"/>
</dbReference>
<evidence type="ECO:0000256" key="7">
    <source>
        <dbReference type="RuleBase" id="RU363032"/>
    </source>
</evidence>
<dbReference type="PANTHER" id="PTHR43227:SF11">
    <property type="entry name" value="BLL4140 PROTEIN"/>
    <property type="match status" value="1"/>
</dbReference>
<comment type="subcellular location">
    <subcellularLocation>
        <location evidence="1 7">Cell membrane</location>
        <topology evidence="1 7">Multi-pass membrane protein</topology>
    </subcellularLocation>
</comment>
<keyword evidence="2 7" id="KW-0813">Transport</keyword>
<evidence type="ECO:0000256" key="3">
    <source>
        <dbReference type="ARBA" id="ARBA00022475"/>
    </source>
</evidence>
<dbReference type="EMBL" id="CAKMMW010000020">
    <property type="protein sequence ID" value="CAH1221266.1"/>
    <property type="molecule type" value="Genomic_DNA"/>
</dbReference>
<feature type="transmembrane region" description="Helical" evidence="7">
    <location>
        <begin position="288"/>
        <end position="307"/>
    </location>
</feature>
<feature type="transmembrane region" description="Helical" evidence="7">
    <location>
        <begin position="34"/>
        <end position="53"/>
    </location>
</feature>
<gene>
    <name evidence="9" type="primary">yteP_75</name>
    <name evidence="9" type="ORF">PAECIP111891_05148</name>
</gene>
<evidence type="ECO:0000313" key="10">
    <source>
        <dbReference type="Proteomes" id="UP000838821"/>
    </source>
</evidence>
<evidence type="ECO:0000259" key="8">
    <source>
        <dbReference type="PROSITE" id="PS50928"/>
    </source>
</evidence>
<feature type="transmembrane region" description="Helical" evidence="7">
    <location>
        <begin position="102"/>
        <end position="123"/>
    </location>
</feature>
<feature type="transmembrane region" description="Helical" evidence="7">
    <location>
        <begin position="135"/>
        <end position="155"/>
    </location>
</feature>
<comment type="caution">
    <text evidence="9">The sequence shown here is derived from an EMBL/GenBank/DDBJ whole genome shotgun (WGS) entry which is preliminary data.</text>
</comment>
<feature type="transmembrane region" description="Helical" evidence="7">
    <location>
        <begin position="195"/>
        <end position="217"/>
    </location>
</feature>
<dbReference type="PANTHER" id="PTHR43227">
    <property type="entry name" value="BLL4140 PROTEIN"/>
    <property type="match status" value="1"/>
</dbReference>
<evidence type="ECO:0000256" key="1">
    <source>
        <dbReference type="ARBA" id="ARBA00004651"/>
    </source>
</evidence>
<sequence length="322" mass="37095">MSNTSLTKNIAPNRKLSRFNITLLINKIGSNRKLALFLICLPGLLHFAIFKYIPLFGNIIVFQKYDIFKGIFGSQWVGFLHFKNMFSLYDFYHLLKNTLIISFYRLFFSFPAPIILALFLNEIRHMLFKRTIQTLLYFPHFLSWVIVGGIFYQLLDPQGIINDLLAWFGMDRIIFLQDSRFFRAIVVSSAIWKEVGWGMILYLAAIAGINPNIYEAATVDGANRWKQMWYITLPSLMPTLVILLLLRIGHILDTGVEEMLIYANSLNRNVADVFDVYIYRVGIQGAQYSYTTALGFFKAVVGLILIFGMNKLAKRVTGESIY</sequence>
<dbReference type="InterPro" id="IPR035906">
    <property type="entry name" value="MetI-like_sf"/>
</dbReference>
<reference evidence="9" key="1">
    <citation type="submission" date="2022-01" db="EMBL/GenBank/DDBJ databases">
        <authorList>
            <person name="Criscuolo A."/>
        </authorList>
    </citation>
    <scope>NUCLEOTIDE SEQUENCE</scope>
    <source>
        <strain evidence="9">CIP111891</strain>
    </source>
</reference>
<evidence type="ECO:0000256" key="5">
    <source>
        <dbReference type="ARBA" id="ARBA00022989"/>
    </source>
</evidence>
<keyword evidence="10" id="KW-1185">Reference proteome</keyword>
<evidence type="ECO:0000256" key="2">
    <source>
        <dbReference type="ARBA" id="ARBA00022448"/>
    </source>
</evidence>
<dbReference type="PROSITE" id="PS50928">
    <property type="entry name" value="ABC_TM1"/>
    <property type="match status" value="1"/>
</dbReference>
<accession>A0ABN8GXW4</accession>